<keyword evidence="2" id="KW-1185">Reference proteome</keyword>
<evidence type="ECO:0000313" key="2">
    <source>
        <dbReference type="Proteomes" id="UP000310334"/>
    </source>
</evidence>
<accession>A0A4S4BR80</accession>
<dbReference type="AlphaFoldDB" id="A0A4S4BR80"/>
<reference evidence="1 2" key="1">
    <citation type="submission" date="2019-04" db="EMBL/GenBank/DDBJ databases">
        <title>Bacillus sediminilitoris sp. nov., isolated from a tidal flat sediment on the East China Sea.</title>
        <authorList>
            <person name="Wei Y."/>
            <person name="Mao H."/>
            <person name="Fang J."/>
        </authorList>
    </citation>
    <scope>NUCLEOTIDE SEQUENCE [LARGE SCALE GENOMIC DNA]</scope>
    <source>
        <strain evidence="1 2">DSL-17</strain>
    </source>
</reference>
<sequence length="43" mass="5034">MKVVVKKDFHFEKIYNFRDIGGVQTEDGRNVRSGILYRSDDLS</sequence>
<organism evidence="1 2">
    <name type="scientific">Metabacillus sediminilitoris</name>
    <dbReference type="NCBI Taxonomy" id="2567941"/>
    <lineage>
        <taxon>Bacteria</taxon>
        <taxon>Bacillati</taxon>
        <taxon>Bacillota</taxon>
        <taxon>Bacilli</taxon>
        <taxon>Bacillales</taxon>
        <taxon>Bacillaceae</taxon>
        <taxon>Metabacillus</taxon>
    </lineage>
</organism>
<comment type="caution">
    <text evidence="1">The sequence shown here is derived from an EMBL/GenBank/DDBJ whole genome shotgun (WGS) entry which is preliminary data.</text>
</comment>
<dbReference type="Gene3D" id="3.90.190.10">
    <property type="entry name" value="Protein tyrosine phosphatase superfamily"/>
    <property type="match status" value="1"/>
</dbReference>
<dbReference type="EMBL" id="SSNT01000015">
    <property type="protein sequence ID" value="THF77498.1"/>
    <property type="molecule type" value="Genomic_DNA"/>
</dbReference>
<protein>
    <submittedName>
        <fullName evidence="1">Tyrosine-protein phosphatase</fullName>
    </submittedName>
</protein>
<dbReference type="GO" id="GO:0004721">
    <property type="term" value="F:phosphoprotein phosphatase activity"/>
    <property type="evidence" value="ECO:0007669"/>
    <property type="project" value="InterPro"/>
</dbReference>
<evidence type="ECO:0000313" key="1">
    <source>
        <dbReference type="EMBL" id="THF77498.1"/>
    </source>
</evidence>
<name>A0A4S4BR80_9BACI</name>
<proteinExistence type="predicted"/>
<dbReference type="InterPro" id="IPR026893">
    <property type="entry name" value="Tyr/Ser_Pase_IphP-type"/>
</dbReference>
<dbReference type="Pfam" id="PF13350">
    <property type="entry name" value="Y_phosphatase3"/>
    <property type="match status" value="1"/>
</dbReference>
<gene>
    <name evidence="1" type="ORF">E6W99_18990</name>
</gene>
<dbReference type="InterPro" id="IPR029021">
    <property type="entry name" value="Prot-tyrosine_phosphatase-like"/>
</dbReference>
<dbReference type="OrthoDB" id="1188001at2"/>
<dbReference type="Proteomes" id="UP000310334">
    <property type="component" value="Unassembled WGS sequence"/>
</dbReference>